<evidence type="ECO:0000313" key="4">
    <source>
        <dbReference type="Proteomes" id="UP001213504"/>
    </source>
</evidence>
<sequence length="158" mass="17123">MLLYLFGSKDGLIQALLQHARADQMESMAGRVVLAKQPAARDIFAVARAVWEWLSTPSQRPVLALWVEAYGRALTDPDGPWSLFAQGTVDDWLTMLAEAQPTGVRQTSKAESERTAVLAVLRGGLLDLLATGDVRRTTTAVHMALDSLAGRVVPEGPQ</sequence>
<evidence type="ECO:0000313" key="1">
    <source>
        <dbReference type="EMBL" id="MDF6103369.1"/>
    </source>
</evidence>
<accession>A0AAX3TDJ2</accession>
<dbReference type="Gene3D" id="1.10.357.10">
    <property type="entry name" value="Tetracycline Repressor, domain 2"/>
    <property type="match status" value="1"/>
</dbReference>
<dbReference type="RefSeq" id="WP_254661286.1">
    <property type="nucleotide sequence ID" value="NZ_CP121270.1"/>
</dbReference>
<gene>
    <name evidence="1" type="ORF">L2299_20190</name>
    <name evidence="2" type="ORF">P9A14_13100</name>
</gene>
<name>A0AAX3TDJ2_9ACTN</name>
<dbReference type="AlphaFoldDB" id="A0AAX3TDJ2"/>
<reference evidence="1" key="2">
    <citation type="submission" date="2022-01" db="EMBL/GenBank/DDBJ databases">
        <authorList>
            <person name="Sanchez-Suarez J."/>
            <person name="Villamil L."/>
            <person name="Diaz L.E."/>
        </authorList>
    </citation>
    <scope>NUCLEOTIDE SEQUENCE</scope>
    <source>
        <strain evidence="1">EUFUS-Z928</strain>
    </source>
</reference>
<dbReference type="EMBL" id="CP121270">
    <property type="protein sequence ID" value="WFP27245.1"/>
    <property type="molecule type" value="Genomic_DNA"/>
</dbReference>
<dbReference type="Proteomes" id="UP001152308">
    <property type="component" value="Unassembled WGS sequence"/>
</dbReference>
<reference evidence="1" key="1">
    <citation type="journal article" date="2022" name="Data Brief">
        <title>Draft genome sequence data of Gordonia hongkongensis strain EUFUS-Z928 isolated from the octocoral Eunicea fusca.</title>
        <authorList>
            <person name="Sanchez-Suarez J."/>
            <person name="Diaz L."/>
            <person name="Melo-Bolivar J."/>
            <person name="Villamil L."/>
        </authorList>
    </citation>
    <scope>NUCLEOTIDE SEQUENCE</scope>
    <source>
        <strain evidence="1">EUFUS-Z928</strain>
    </source>
</reference>
<protein>
    <submittedName>
        <fullName evidence="2">TetR family transcriptional regulator</fullName>
    </submittedName>
</protein>
<reference evidence="2" key="3">
    <citation type="submission" date="2023-04" db="EMBL/GenBank/DDBJ databases">
        <title>Complete genome sequence of a phthalic acid esters degrading bacterial strain.</title>
        <authorList>
            <person name="Weng L."/>
            <person name="Jia Y."/>
            <person name="Ren L."/>
        </authorList>
    </citation>
    <scope>NUCLEOTIDE SEQUENCE</scope>
    <source>
        <strain evidence="2">RL-LY01</strain>
    </source>
</reference>
<keyword evidence="3" id="KW-1185">Reference proteome</keyword>
<dbReference type="Proteomes" id="UP001213504">
    <property type="component" value="Chromosome"/>
</dbReference>
<evidence type="ECO:0000313" key="3">
    <source>
        <dbReference type="Proteomes" id="UP001152308"/>
    </source>
</evidence>
<proteinExistence type="predicted"/>
<organism evidence="2 4">
    <name type="scientific">Gordonia hongkongensis</name>
    <dbReference type="NCBI Taxonomy" id="1701090"/>
    <lineage>
        <taxon>Bacteria</taxon>
        <taxon>Bacillati</taxon>
        <taxon>Actinomycetota</taxon>
        <taxon>Actinomycetes</taxon>
        <taxon>Mycobacteriales</taxon>
        <taxon>Gordoniaceae</taxon>
        <taxon>Gordonia</taxon>
    </lineage>
</organism>
<dbReference type="EMBL" id="JAKJLQ010000022">
    <property type="protein sequence ID" value="MDF6103369.1"/>
    <property type="molecule type" value="Genomic_DNA"/>
</dbReference>
<evidence type="ECO:0000313" key="2">
    <source>
        <dbReference type="EMBL" id="WFP27245.1"/>
    </source>
</evidence>